<organism evidence="1">
    <name type="scientific">Anguilla anguilla</name>
    <name type="common">European freshwater eel</name>
    <name type="synonym">Muraena anguilla</name>
    <dbReference type="NCBI Taxonomy" id="7936"/>
    <lineage>
        <taxon>Eukaryota</taxon>
        <taxon>Metazoa</taxon>
        <taxon>Chordata</taxon>
        <taxon>Craniata</taxon>
        <taxon>Vertebrata</taxon>
        <taxon>Euteleostomi</taxon>
        <taxon>Actinopterygii</taxon>
        <taxon>Neopterygii</taxon>
        <taxon>Teleostei</taxon>
        <taxon>Anguilliformes</taxon>
        <taxon>Anguillidae</taxon>
        <taxon>Anguilla</taxon>
    </lineage>
</organism>
<reference evidence="1" key="2">
    <citation type="journal article" date="2015" name="Fish Shellfish Immunol.">
        <title>Early steps in the European eel (Anguilla anguilla)-Vibrio vulnificus interaction in the gills: Role of the RtxA13 toxin.</title>
        <authorList>
            <person name="Callol A."/>
            <person name="Pajuelo D."/>
            <person name="Ebbesson L."/>
            <person name="Teles M."/>
            <person name="MacKenzie S."/>
            <person name="Amaro C."/>
        </authorList>
    </citation>
    <scope>NUCLEOTIDE SEQUENCE</scope>
</reference>
<evidence type="ECO:0000313" key="1">
    <source>
        <dbReference type="EMBL" id="JAH86211.1"/>
    </source>
</evidence>
<sequence length="61" mass="6985">MSRQNSCILTRCANENNIFSLLNSLNTRSQGQASCHLLFENTQGARLLFAAWKRRESRQKA</sequence>
<proteinExistence type="predicted"/>
<accession>A0A0E9W7A3</accession>
<protein>
    <submittedName>
        <fullName evidence="1">Uncharacterized protein</fullName>
    </submittedName>
</protein>
<dbReference type="AlphaFoldDB" id="A0A0E9W7A3"/>
<name>A0A0E9W7A3_ANGAN</name>
<dbReference type="EMBL" id="GBXM01022366">
    <property type="protein sequence ID" value="JAH86211.1"/>
    <property type="molecule type" value="Transcribed_RNA"/>
</dbReference>
<reference evidence="1" key="1">
    <citation type="submission" date="2014-11" db="EMBL/GenBank/DDBJ databases">
        <authorList>
            <person name="Amaro Gonzalez C."/>
        </authorList>
    </citation>
    <scope>NUCLEOTIDE SEQUENCE</scope>
</reference>